<sequence>MAASRTASMCAPEKAQGIHTFDVFGYSLHRGMGVGRRVSSGVFSVGGHDWTIHFYPDGYSERCKDCISVHLFLLSKGAVRASCDLRLVDLTTGVSSSVHKTEPRVFNPNDSSRMAPQEGNFKRRSELEASGYLRDDHLRIECVITVLKEPLLSQTKSAPRIEVPPSDITAHLGKLLEAEKGADVTLSVGGETFAAHKAILAIRSPVFKAEIYGPMSETGMQLICIKDMQPAVFKALLHFIYTDALPSMSDLEGNEHGEMIRHLLVASDRYAMDRLKLICQSILCEGLNVQNVATTLALADQHHCDLLKDACIEFISSATMDGIVATQGFMDLKRDCPAVLVDAFIKMSIIHKS</sequence>
<evidence type="ECO:0000259" key="5">
    <source>
        <dbReference type="PROSITE" id="PS50144"/>
    </source>
</evidence>
<evidence type="ECO:0000313" key="7">
    <source>
        <dbReference type="Proteomes" id="UP000823388"/>
    </source>
</evidence>
<comment type="pathway">
    <text evidence="1">Protein modification; protein ubiquitination.</text>
</comment>
<dbReference type="PROSITE" id="PS50144">
    <property type="entry name" value="MATH"/>
    <property type="match status" value="1"/>
</dbReference>
<dbReference type="Pfam" id="PF24570">
    <property type="entry name" value="BACK_BPM_SPOP"/>
    <property type="match status" value="1"/>
</dbReference>
<evidence type="ECO:0000256" key="2">
    <source>
        <dbReference type="ARBA" id="ARBA00010846"/>
    </source>
</evidence>
<dbReference type="InterPro" id="IPR056423">
    <property type="entry name" value="BACK_BPM_SPOP"/>
</dbReference>
<dbReference type="SUPFAM" id="SSF54695">
    <property type="entry name" value="POZ domain"/>
    <property type="match status" value="1"/>
</dbReference>
<keyword evidence="7" id="KW-1185">Reference proteome</keyword>
<dbReference type="PANTHER" id="PTHR26379:SF438">
    <property type="entry name" value="OS08G0128700 PROTEIN"/>
    <property type="match status" value="1"/>
</dbReference>
<dbReference type="InterPro" id="IPR011333">
    <property type="entry name" value="SKP1/BTB/POZ_sf"/>
</dbReference>
<feature type="region of interest" description="Disordered" evidence="3">
    <location>
        <begin position="101"/>
        <end position="120"/>
    </location>
</feature>
<dbReference type="InterPro" id="IPR045005">
    <property type="entry name" value="BPM1-6"/>
</dbReference>
<evidence type="ECO:0000259" key="4">
    <source>
        <dbReference type="PROSITE" id="PS50097"/>
    </source>
</evidence>
<dbReference type="CDD" id="cd18280">
    <property type="entry name" value="BTB_POZ_BPM_plant"/>
    <property type="match status" value="1"/>
</dbReference>
<feature type="domain" description="MATH" evidence="5">
    <location>
        <begin position="16"/>
        <end position="144"/>
    </location>
</feature>
<gene>
    <name evidence="6" type="ORF">PVAP13_6KG109900</name>
</gene>
<dbReference type="EMBL" id="CM029047">
    <property type="protein sequence ID" value="KAG2582477.1"/>
    <property type="molecule type" value="Genomic_DNA"/>
</dbReference>
<dbReference type="Pfam" id="PF22486">
    <property type="entry name" value="MATH_2"/>
    <property type="match status" value="1"/>
</dbReference>
<evidence type="ECO:0000256" key="3">
    <source>
        <dbReference type="SAM" id="MobiDB-lite"/>
    </source>
</evidence>
<dbReference type="OrthoDB" id="6496053at2759"/>
<dbReference type="PANTHER" id="PTHR26379">
    <property type="entry name" value="BTB/POZ AND MATH DOMAIN-CONTAINING PROTEIN 1"/>
    <property type="match status" value="1"/>
</dbReference>
<dbReference type="GO" id="GO:0016567">
    <property type="term" value="P:protein ubiquitination"/>
    <property type="evidence" value="ECO:0007669"/>
    <property type="project" value="InterPro"/>
</dbReference>
<dbReference type="AlphaFoldDB" id="A0A8T0R9I0"/>
<dbReference type="SUPFAM" id="SSF49599">
    <property type="entry name" value="TRAF domain-like"/>
    <property type="match status" value="1"/>
</dbReference>
<protein>
    <submittedName>
        <fullName evidence="6">Uncharacterized protein</fullName>
    </submittedName>
</protein>
<accession>A0A8T0R9I0</accession>
<dbReference type="PROSITE" id="PS50097">
    <property type="entry name" value="BTB"/>
    <property type="match status" value="1"/>
</dbReference>
<organism evidence="6 7">
    <name type="scientific">Panicum virgatum</name>
    <name type="common">Blackwell switchgrass</name>
    <dbReference type="NCBI Taxonomy" id="38727"/>
    <lineage>
        <taxon>Eukaryota</taxon>
        <taxon>Viridiplantae</taxon>
        <taxon>Streptophyta</taxon>
        <taxon>Embryophyta</taxon>
        <taxon>Tracheophyta</taxon>
        <taxon>Spermatophyta</taxon>
        <taxon>Magnoliopsida</taxon>
        <taxon>Liliopsida</taxon>
        <taxon>Poales</taxon>
        <taxon>Poaceae</taxon>
        <taxon>PACMAD clade</taxon>
        <taxon>Panicoideae</taxon>
        <taxon>Panicodae</taxon>
        <taxon>Paniceae</taxon>
        <taxon>Panicinae</taxon>
        <taxon>Panicum</taxon>
        <taxon>Panicum sect. Hiantes</taxon>
    </lineage>
</organism>
<feature type="domain" description="BTB" evidence="4">
    <location>
        <begin position="182"/>
        <end position="249"/>
    </location>
</feature>
<dbReference type="InterPro" id="IPR000210">
    <property type="entry name" value="BTB/POZ_dom"/>
</dbReference>
<dbReference type="InterPro" id="IPR002083">
    <property type="entry name" value="MATH/TRAF_dom"/>
</dbReference>
<dbReference type="CDD" id="cd00121">
    <property type="entry name" value="MATH"/>
    <property type="match status" value="1"/>
</dbReference>
<evidence type="ECO:0000313" key="6">
    <source>
        <dbReference type="EMBL" id="KAG2582477.1"/>
    </source>
</evidence>
<proteinExistence type="inferred from homology"/>
<dbReference type="InterPro" id="IPR008974">
    <property type="entry name" value="TRAF-like"/>
</dbReference>
<comment type="similarity">
    <text evidence="2">Belongs to the Tdpoz family.</text>
</comment>
<comment type="caution">
    <text evidence="6">The sequence shown here is derived from an EMBL/GenBank/DDBJ whole genome shotgun (WGS) entry which is preliminary data.</text>
</comment>
<evidence type="ECO:0000256" key="1">
    <source>
        <dbReference type="ARBA" id="ARBA00004906"/>
    </source>
</evidence>
<dbReference type="Pfam" id="PF00651">
    <property type="entry name" value="BTB"/>
    <property type="match status" value="1"/>
</dbReference>
<dbReference type="Proteomes" id="UP000823388">
    <property type="component" value="Chromosome 6K"/>
</dbReference>
<dbReference type="SMART" id="SM00225">
    <property type="entry name" value="BTB"/>
    <property type="match status" value="1"/>
</dbReference>
<name>A0A8T0R9I0_PANVG</name>
<dbReference type="Gene3D" id="2.60.210.10">
    <property type="entry name" value="Apoptosis, Tumor Necrosis Factor Receptor Associated Protein 2, Chain A"/>
    <property type="match status" value="1"/>
</dbReference>
<dbReference type="Gene3D" id="1.25.40.420">
    <property type="match status" value="1"/>
</dbReference>
<dbReference type="Gene3D" id="3.30.710.10">
    <property type="entry name" value="Potassium Channel Kv1.1, Chain A"/>
    <property type="match status" value="1"/>
</dbReference>
<reference evidence="6 7" key="1">
    <citation type="submission" date="2020-05" db="EMBL/GenBank/DDBJ databases">
        <title>WGS assembly of Panicum virgatum.</title>
        <authorList>
            <person name="Lovell J.T."/>
            <person name="Jenkins J."/>
            <person name="Shu S."/>
            <person name="Juenger T.E."/>
            <person name="Schmutz J."/>
        </authorList>
    </citation>
    <scope>NUCLEOTIDE SEQUENCE [LARGE SCALE GENOMIC DNA]</scope>
    <source>
        <strain evidence="7">cv. AP13</strain>
    </source>
</reference>